<protein>
    <submittedName>
        <fullName evidence="2">Tetratricopeptide repeat protein</fullName>
    </submittedName>
</protein>
<evidence type="ECO:0000313" key="2">
    <source>
        <dbReference type="EMBL" id="MBD2773985.1"/>
    </source>
</evidence>
<dbReference type="Pfam" id="PF13424">
    <property type="entry name" value="TPR_12"/>
    <property type="match status" value="1"/>
</dbReference>
<evidence type="ECO:0000313" key="3">
    <source>
        <dbReference type="Proteomes" id="UP000629098"/>
    </source>
</evidence>
<dbReference type="SUPFAM" id="SSF52540">
    <property type="entry name" value="P-loop containing nucleoside triphosphate hydrolases"/>
    <property type="match status" value="1"/>
</dbReference>
<feature type="domain" description="NB-ARC" evidence="1">
    <location>
        <begin position="3"/>
        <end position="163"/>
    </location>
</feature>
<dbReference type="SUPFAM" id="SSF48452">
    <property type="entry name" value="TPR-like"/>
    <property type="match status" value="1"/>
</dbReference>
<dbReference type="InterPro" id="IPR027417">
    <property type="entry name" value="P-loop_NTPase"/>
</dbReference>
<accession>A0A8J7CEV7</accession>
<dbReference type="PRINTS" id="PR00364">
    <property type="entry name" value="DISEASERSIST"/>
</dbReference>
<comment type="caution">
    <text evidence="2">The sequence shown here is derived from an EMBL/GenBank/DDBJ whole genome shotgun (WGS) entry which is preliminary data.</text>
</comment>
<dbReference type="PANTHER" id="PTHR47691">
    <property type="entry name" value="REGULATOR-RELATED"/>
    <property type="match status" value="1"/>
</dbReference>
<dbReference type="Gene3D" id="1.10.8.430">
    <property type="entry name" value="Helical domain of apoptotic protease-activating factors"/>
    <property type="match status" value="1"/>
</dbReference>
<reference evidence="2" key="1">
    <citation type="submission" date="2020-09" db="EMBL/GenBank/DDBJ databases">
        <title>Iningainema tapete sp. nov. (Scytonemataceae, Cyanobacteria) from greenhouses in central Florida (USA) produces two types of nodularin with biosynthetic potential for microcystin-LR and anabaenopeptins.</title>
        <authorList>
            <person name="Berthold D.E."/>
            <person name="Lefler F.W."/>
            <person name="Huang I.-S."/>
            <person name="Abdulla H."/>
            <person name="Zimba P.V."/>
            <person name="Laughinghouse H.D. IV."/>
        </authorList>
    </citation>
    <scope>NUCLEOTIDE SEQUENCE</scope>
    <source>
        <strain evidence="2">BLCCT55</strain>
    </source>
</reference>
<dbReference type="PANTHER" id="PTHR47691:SF3">
    <property type="entry name" value="HTH-TYPE TRANSCRIPTIONAL REGULATOR RV0890C-RELATED"/>
    <property type="match status" value="1"/>
</dbReference>
<dbReference type="Pfam" id="PF00931">
    <property type="entry name" value="NB-ARC"/>
    <property type="match status" value="1"/>
</dbReference>
<feature type="non-terminal residue" evidence="2">
    <location>
        <position position="447"/>
    </location>
</feature>
<proteinExistence type="predicted"/>
<dbReference type="PROSITE" id="PS50293">
    <property type="entry name" value="TPR_REGION"/>
    <property type="match status" value="1"/>
</dbReference>
<keyword evidence="3" id="KW-1185">Reference proteome</keyword>
<sequence>MRKKLLQPGIVALTAIAGMGGVGKTELATQYVHQHEADYPGGICWLSARDSNLAALIVQFAQLYMKLEVPQKDFRERQLSLTEQVAWCWQNWQPPEGLVLVVLDDVTDLGSCREFIPGGNRFRVLMTTRLRNLDSNIYEISLNVLSPEEALQLLTKLVGEKRVQKELKTAEELCEWLGYLPLGLELVGRYVKKKPPNYTLARMLQRLKDQRLEDEAINQQQLQQTLSTAQRGVLAAFELSWLELNPMTQHIAALLSLFAPDIFAWEWVESSTEMLNWAAEDVETANEQLYERHLIQWVEDTDGCWKIHPLIREFLKVKLAGLEKADDLKRAQADTMVARASSIPNSPTQDFIQSVKDAIPHLAEVAQNLIDAVSDENLIGAFTGLGRFYQGQGLYALAQPWLEQCVLVVQSRLGEEHLDVALSYNNLALLYHSQGRYSDAEPLFIKA</sequence>
<dbReference type="Proteomes" id="UP000629098">
    <property type="component" value="Unassembled WGS sequence"/>
</dbReference>
<dbReference type="InterPro" id="IPR002182">
    <property type="entry name" value="NB-ARC"/>
</dbReference>
<evidence type="ECO:0000259" key="1">
    <source>
        <dbReference type="Pfam" id="PF00931"/>
    </source>
</evidence>
<dbReference type="InterPro" id="IPR011990">
    <property type="entry name" value="TPR-like_helical_dom_sf"/>
</dbReference>
<dbReference type="InterPro" id="IPR042197">
    <property type="entry name" value="Apaf_helical"/>
</dbReference>
<dbReference type="EMBL" id="JACXAE010000062">
    <property type="protein sequence ID" value="MBD2773985.1"/>
    <property type="molecule type" value="Genomic_DNA"/>
</dbReference>
<dbReference type="GO" id="GO:0043531">
    <property type="term" value="F:ADP binding"/>
    <property type="evidence" value="ECO:0007669"/>
    <property type="project" value="InterPro"/>
</dbReference>
<dbReference type="Gene3D" id="1.25.40.10">
    <property type="entry name" value="Tetratricopeptide repeat domain"/>
    <property type="match status" value="1"/>
</dbReference>
<dbReference type="AlphaFoldDB" id="A0A8J7CEV7"/>
<dbReference type="Gene3D" id="3.40.50.300">
    <property type="entry name" value="P-loop containing nucleotide triphosphate hydrolases"/>
    <property type="match status" value="1"/>
</dbReference>
<gene>
    <name evidence="2" type="ORF">ICL16_18385</name>
</gene>
<name>A0A8J7CEV7_9CYAN</name>
<organism evidence="2 3">
    <name type="scientific">Iningainema tapete BLCC-T55</name>
    <dbReference type="NCBI Taxonomy" id="2748662"/>
    <lineage>
        <taxon>Bacteria</taxon>
        <taxon>Bacillati</taxon>
        <taxon>Cyanobacteriota</taxon>
        <taxon>Cyanophyceae</taxon>
        <taxon>Nostocales</taxon>
        <taxon>Scytonemataceae</taxon>
        <taxon>Iningainema tapete</taxon>
    </lineage>
</organism>